<proteinExistence type="predicted"/>
<sequence>MTPSRENVSDRAENEETGSSNENATIRTFRSYDPLTVNLGEKKEDVDLFIVEKEIGEQLADTEDTNVIEQVDISTLAPRKVTGFFKNFLGCRFNFRSIKKMAFGRCETVLLAYLCIDVHFVCPVVWNPKSSVMEIKIDGSHLHLGLPVSEFPPA</sequence>
<dbReference type="WBParaSite" id="PEQ_0000275901-mRNA-1">
    <property type="protein sequence ID" value="PEQ_0000275901-mRNA-1"/>
    <property type="gene ID" value="PEQ_0000275901"/>
</dbReference>
<dbReference type="InterPro" id="IPR013169">
    <property type="entry name" value="mRNA_splic_Cwf18-like"/>
</dbReference>
<dbReference type="Proteomes" id="UP000887564">
    <property type="component" value="Unplaced"/>
</dbReference>
<reference evidence="3" key="1">
    <citation type="submission" date="2022-11" db="UniProtKB">
        <authorList>
            <consortium name="WormBaseParasite"/>
        </authorList>
    </citation>
    <scope>IDENTIFICATION</scope>
</reference>
<dbReference type="AlphaFoldDB" id="A0A914R7Y6"/>
<evidence type="ECO:0000256" key="1">
    <source>
        <dbReference type="SAM" id="MobiDB-lite"/>
    </source>
</evidence>
<keyword evidence="2" id="KW-1185">Reference proteome</keyword>
<accession>A0A914R7Y6</accession>
<name>A0A914R7Y6_PAREQ</name>
<protein>
    <submittedName>
        <fullName evidence="3">Uncharacterized protein</fullName>
    </submittedName>
</protein>
<feature type="region of interest" description="Disordered" evidence="1">
    <location>
        <begin position="1"/>
        <end position="23"/>
    </location>
</feature>
<evidence type="ECO:0000313" key="2">
    <source>
        <dbReference type="Proteomes" id="UP000887564"/>
    </source>
</evidence>
<organism evidence="2 3">
    <name type="scientific">Parascaris equorum</name>
    <name type="common">Equine roundworm</name>
    <dbReference type="NCBI Taxonomy" id="6256"/>
    <lineage>
        <taxon>Eukaryota</taxon>
        <taxon>Metazoa</taxon>
        <taxon>Ecdysozoa</taxon>
        <taxon>Nematoda</taxon>
        <taxon>Chromadorea</taxon>
        <taxon>Rhabditida</taxon>
        <taxon>Spirurina</taxon>
        <taxon>Ascaridomorpha</taxon>
        <taxon>Ascaridoidea</taxon>
        <taxon>Ascarididae</taxon>
        <taxon>Parascaris</taxon>
    </lineage>
</organism>
<evidence type="ECO:0000313" key="3">
    <source>
        <dbReference type="WBParaSite" id="PEQ_0000275901-mRNA-1"/>
    </source>
</evidence>
<dbReference type="Pfam" id="PF08315">
    <property type="entry name" value="cwf18"/>
    <property type="match status" value="1"/>
</dbReference>